<evidence type="ECO:0000259" key="2">
    <source>
        <dbReference type="SMART" id="SM00645"/>
    </source>
</evidence>
<gene>
    <name evidence="3" type="ORF">G4V63_12755</name>
</gene>
<feature type="domain" description="Peptidase C1A papain C-terminal" evidence="2">
    <location>
        <begin position="61"/>
        <end position="275"/>
    </location>
</feature>
<sequence>MAGFPRGLREIARTGFTVLIAFVASQGALFAQDLKSTGLTFLEEGTYRSIPLASTPLLGNLPGSIDLSSKFPVPGNQGQQSSCVGWAVSHLKSYQEGVERKWSLSPAQHRFSPSYIYNQIRPASGCMGGSNYVDALTIVRSGSATLEEFPYDESSCSAVPSAAVKQHASQYAIADWRRVNVQDAVEVKTQVASGFPVLIGMMVDDGFMRLSGSQIYSGPSGASRGGHAMVVVGYSDSLQAYKVINSWGTNWGDNGFGWISYNAFRQTVREAYTAQDIVINKPDDTVVVPPPPPPGGATVTLGTPNVIHNVSVATPIGMQMGMQIRVPGQVTGAARKSMQVVVKFNYLNGPALLANPSEPSFRDSGGLVATGTQPIPVATDFEQTDALQIHIPYYALNFAPSGGAMTYNLSLTAIALIDNQQKTQTPPVPFIFRW</sequence>
<evidence type="ECO:0000313" key="3">
    <source>
        <dbReference type="EMBL" id="NGX96053.1"/>
    </source>
</evidence>
<dbReference type="InterPro" id="IPR025660">
    <property type="entry name" value="Pept_his_AS"/>
</dbReference>
<dbReference type="Gene3D" id="3.90.70.10">
    <property type="entry name" value="Cysteine proteinases"/>
    <property type="match status" value="1"/>
</dbReference>
<dbReference type="InterPro" id="IPR000668">
    <property type="entry name" value="Peptidase_C1A_C"/>
</dbReference>
<dbReference type="GO" id="GO:0008234">
    <property type="term" value="F:cysteine-type peptidase activity"/>
    <property type="evidence" value="ECO:0007669"/>
    <property type="project" value="InterPro"/>
</dbReference>
<name>A0A7C9VMU9_9BRAD</name>
<accession>A0A7C9VMU9</accession>
<dbReference type="AlphaFoldDB" id="A0A7C9VMU9"/>
<comment type="similarity">
    <text evidence="1">Belongs to the peptidase C1 family.</text>
</comment>
<dbReference type="InterPro" id="IPR038765">
    <property type="entry name" value="Papain-like_cys_pep_sf"/>
</dbReference>
<dbReference type="CDD" id="cd02619">
    <property type="entry name" value="Peptidase_C1"/>
    <property type="match status" value="1"/>
</dbReference>
<evidence type="ECO:0000313" key="4">
    <source>
        <dbReference type="Proteomes" id="UP000480266"/>
    </source>
</evidence>
<dbReference type="EMBL" id="JAAMRR010000668">
    <property type="protein sequence ID" value="NGX96053.1"/>
    <property type="molecule type" value="Genomic_DNA"/>
</dbReference>
<comment type="caution">
    <text evidence="3">The sequence shown here is derived from an EMBL/GenBank/DDBJ whole genome shotgun (WGS) entry which is preliminary data.</text>
</comment>
<dbReference type="SUPFAM" id="SSF54001">
    <property type="entry name" value="Cysteine proteinases"/>
    <property type="match status" value="1"/>
</dbReference>
<keyword evidence="4" id="KW-1185">Reference proteome</keyword>
<dbReference type="SMART" id="SM00645">
    <property type="entry name" value="Pept_C1"/>
    <property type="match status" value="1"/>
</dbReference>
<dbReference type="GO" id="GO:0006508">
    <property type="term" value="P:proteolysis"/>
    <property type="evidence" value="ECO:0007669"/>
    <property type="project" value="InterPro"/>
</dbReference>
<organism evidence="3 4">
    <name type="scientific">Candidatus Afipia apatlaquensis</name>
    <dbReference type="NCBI Taxonomy" id="2712852"/>
    <lineage>
        <taxon>Bacteria</taxon>
        <taxon>Pseudomonadati</taxon>
        <taxon>Pseudomonadota</taxon>
        <taxon>Alphaproteobacteria</taxon>
        <taxon>Hyphomicrobiales</taxon>
        <taxon>Nitrobacteraceae</taxon>
        <taxon>Afipia</taxon>
    </lineage>
</organism>
<dbReference type="Proteomes" id="UP000480266">
    <property type="component" value="Unassembled WGS sequence"/>
</dbReference>
<dbReference type="InterPro" id="IPR013128">
    <property type="entry name" value="Peptidase_C1A"/>
</dbReference>
<evidence type="ECO:0000256" key="1">
    <source>
        <dbReference type="ARBA" id="ARBA00008455"/>
    </source>
</evidence>
<protein>
    <submittedName>
        <fullName evidence="3">C1 family peptidase</fullName>
    </submittedName>
</protein>
<dbReference type="PROSITE" id="PS00639">
    <property type="entry name" value="THIOL_PROTEASE_HIS"/>
    <property type="match status" value="1"/>
</dbReference>
<reference evidence="3" key="1">
    <citation type="submission" date="2020-02" db="EMBL/GenBank/DDBJ databases">
        <title>Draft genome sequence of Candidatus Afipia apatlaquensis IBT-C3, a potential strain for decolorization of textile dyes.</title>
        <authorList>
            <person name="Sanchez-Reyes A."/>
            <person name="Breton-Deval L."/>
            <person name="Mangelson H."/>
            <person name="Sanchez-Flores A."/>
        </authorList>
    </citation>
    <scope>NUCLEOTIDE SEQUENCE [LARGE SCALE GENOMIC DNA]</scope>
    <source>
        <strain evidence="3">IBT-C3</strain>
    </source>
</reference>
<proteinExistence type="inferred from homology"/>
<dbReference type="PANTHER" id="PTHR12411">
    <property type="entry name" value="CYSTEINE PROTEASE FAMILY C1-RELATED"/>
    <property type="match status" value="1"/>
</dbReference>
<dbReference type="Pfam" id="PF00112">
    <property type="entry name" value="Peptidase_C1"/>
    <property type="match status" value="1"/>
</dbReference>